<feature type="domain" description="Glycosyltransferase 2-like" evidence="7">
    <location>
        <begin position="12"/>
        <end position="134"/>
    </location>
</feature>
<evidence type="ECO:0000256" key="5">
    <source>
        <dbReference type="ARBA" id="ARBA00023136"/>
    </source>
</evidence>
<dbReference type="GO" id="GO:0009247">
    <property type="term" value="P:glycolipid biosynthetic process"/>
    <property type="evidence" value="ECO:0007669"/>
    <property type="project" value="UniProtKB-ARBA"/>
</dbReference>
<evidence type="ECO:0000256" key="4">
    <source>
        <dbReference type="ARBA" id="ARBA00022679"/>
    </source>
</evidence>
<protein>
    <submittedName>
        <fullName evidence="8">Glycosyltransferase family 2 protein</fullName>
    </submittedName>
</protein>
<keyword evidence="2" id="KW-1003">Cell membrane</keyword>
<dbReference type="SUPFAM" id="SSF53448">
    <property type="entry name" value="Nucleotide-diphospho-sugar transferases"/>
    <property type="match status" value="1"/>
</dbReference>
<dbReference type="GO" id="GO:0016746">
    <property type="term" value="F:acyltransferase activity"/>
    <property type="evidence" value="ECO:0007669"/>
    <property type="project" value="UniProtKB-KW"/>
</dbReference>
<dbReference type="InterPro" id="IPR001173">
    <property type="entry name" value="Glyco_trans_2-like"/>
</dbReference>
<keyword evidence="5" id="KW-0472">Membrane</keyword>
<dbReference type="PANTHER" id="PTHR10859:SF91">
    <property type="entry name" value="DOLICHYL-PHOSPHATE BETA-GLUCOSYLTRANSFERASE"/>
    <property type="match status" value="1"/>
</dbReference>
<dbReference type="PANTHER" id="PTHR10859">
    <property type="entry name" value="GLYCOSYL TRANSFERASE"/>
    <property type="match status" value="1"/>
</dbReference>
<dbReference type="Gene3D" id="3.90.550.10">
    <property type="entry name" value="Spore Coat Polysaccharide Biosynthesis Protein SpsA, Chain A"/>
    <property type="match status" value="1"/>
</dbReference>
<evidence type="ECO:0000256" key="2">
    <source>
        <dbReference type="ARBA" id="ARBA00022475"/>
    </source>
</evidence>
<comment type="caution">
    <text evidence="8">The sequence shown here is derived from an EMBL/GenBank/DDBJ whole genome shotgun (WGS) entry which is preliminary data.</text>
</comment>
<dbReference type="CDD" id="cd04179">
    <property type="entry name" value="DPM_DPG-synthase_like"/>
    <property type="match status" value="1"/>
</dbReference>
<evidence type="ECO:0000259" key="7">
    <source>
        <dbReference type="Pfam" id="PF00535"/>
    </source>
</evidence>
<evidence type="ECO:0000256" key="3">
    <source>
        <dbReference type="ARBA" id="ARBA00022519"/>
    </source>
</evidence>
<evidence type="ECO:0000313" key="8">
    <source>
        <dbReference type="EMBL" id="NMP29071.1"/>
    </source>
</evidence>
<reference evidence="8 9" key="1">
    <citation type="submission" date="2020-01" db="EMBL/GenBank/DDBJ databases">
        <authorList>
            <person name="Lee S.D."/>
        </authorList>
    </citation>
    <scope>NUCLEOTIDE SEQUENCE [LARGE SCALE GENOMIC DNA]</scope>
    <source>
        <strain evidence="8 9">SAP-1</strain>
    </source>
</reference>
<dbReference type="InterPro" id="IPR004960">
    <property type="entry name" value="LipA_acyltrans"/>
</dbReference>
<gene>
    <name evidence="8" type="ORF">GW590_19635</name>
</gene>
<reference evidence="8 9" key="2">
    <citation type="submission" date="2020-06" db="EMBL/GenBank/DDBJ databases">
        <title>Polyphasic characterization of a Rahnella strain isolated from tree sap.</title>
        <authorList>
            <person name="Kim I.S."/>
        </authorList>
    </citation>
    <scope>NUCLEOTIDE SEQUENCE [LARGE SCALE GENOMIC DNA]</scope>
    <source>
        <strain evidence="8 9">SAP-1</strain>
    </source>
</reference>
<dbReference type="RefSeq" id="WP_169404771.1">
    <property type="nucleotide sequence ID" value="NZ_JAADJU010000011.1"/>
</dbReference>
<keyword evidence="6" id="KW-0012">Acyltransferase</keyword>
<dbReference type="CDD" id="cd07984">
    <property type="entry name" value="LPLAT_LABLAT-like"/>
    <property type="match status" value="1"/>
</dbReference>
<dbReference type="Pfam" id="PF00535">
    <property type="entry name" value="Glycos_transf_2"/>
    <property type="match status" value="1"/>
</dbReference>
<dbReference type="GO" id="GO:0005886">
    <property type="term" value="C:plasma membrane"/>
    <property type="evidence" value="ECO:0007669"/>
    <property type="project" value="UniProtKB-SubCell"/>
</dbReference>
<sequence length="576" mass="65527">MSITLPPRFNPCIIIPCFNHGAMMAAVLARLTPLAMTCILVDDGSESKTANELQRLAAHYHWVILHRLPENRGKGAAVIAAMKLAAEQGYSHALQVDADGQHQLDDIPQMLQEAANYPDWLISGKPVYDSSVPKSRLYGRYVTHVWVWIETLSFSLQDSMCGFRVYPLAASLALLQQHGVGERMDFDTEIMVRLYWRGTRSRFIATRVIYPEDGLSHFNALKDNLRISWMHTRLFFGMLPRIPRLLRMQRGENPPPHWSKTAERKGLWGMRLMLGVYRLLGRRAFELLLYPVIGYFWLSGRRQRQASQNYLQRLAAVARDRQLALPYPLSSFRHFMRFGDALLSKLATWQGDTLLGRDALLVDSDRCEAQIASGQGTLILASHLGDIESCRALGELNKNVKVNALVFTQHAERFNQLMKEVNPQANVNLIPVANMGADTAIMLKERLDRGEWVAIVGDRTSAAGYQRGAAPRVIYSEFLGAPAAFPQGPFILAAALRVPVFLMFGIQQQRKLHIYFEPFADPLLLPRSHRQQSLQHTIDRYAARLEHYSLLAPHDWFNFYDFWQHPADVPVDRESD</sequence>
<evidence type="ECO:0000256" key="6">
    <source>
        <dbReference type="ARBA" id="ARBA00023315"/>
    </source>
</evidence>
<proteinExistence type="predicted"/>
<dbReference type="Proteomes" id="UP000585363">
    <property type="component" value="Unassembled WGS sequence"/>
</dbReference>
<comment type="subcellular location">
    <subcellularLocation>
        <location evidence="1">Cell inner membrane</location>
    </subcellularLocation>
</comment>
<dbReference type="EMBL" id="JAADJU010000011">
    <property type="protein sequence ID" value="NMP29071.1"/>
    <property type="molecule type" value="Genomic_DNA"/>
</dbReference>
<organism evidence="8 9">
    <name type="scientific">Rouxiella aceris</name>
    <dbReference type="NCBI Taxonomy" id="2703884"/>
    <lineage>
        <taxon>Bacteria</taxon>
        <taxon>Pseudomonadati</taxon>
        <taxon>Pseudomonadota</taxon>
        <taxon>Gammaproteobacteria</taxon>
        <taxon>Enterobacterales</taxon>
        <taxon>Yersiniaceae</taxon>
        <taxon>Rouxiella</taxon>
    </lineage>
</organism>
<evidence type="ECO:0000256" key="1">
    <source>
        <dbReference type="ARBA" id="ARBA00004533"/>
    </source>
</evidence>
<keyword evidence="4 8" id="KW-0808">Transferase</keyword>
<keyword evidence="3" id="KW-0997">Cell inner membrane</keyword>
<dbReference type="AlphaFoldDB" id="A0A848MPV7"/>
<name>A0A848MPV7_9GAMM</name>
<accession>A0A848MPV7</accession>
<keyword evidence="9" id="KW-1185">Reference proteome</keyword>
<evidence type="ECO:0000313" key="9">
    <source>
        <dbReference type="Proteomes" id="UP000585363"/>
    </source>
</evidence>
<dbReference type="InterPro" id="IPR029044">
    <property type="entry name" value="Nucleotide-diphossugar_trans"/>
</dbReference>
<dbReference type="GO" id="GO:0006487">
    <property type="term" value="P:protein N-linked glycosylation"/>
    <property type="evidence" value="ECO:0007669"/>
    <property type="project" value="TreeGrafter"/>
</dbReference>